<feature type="compositionally biased region" description="Polar residues" evidence="1">
    <location>
        <begin position="123"/>
        <end position="134"/>
    </location>
</feature>
<dbReference type="AlphaFoldDB" id="A0A835HPR3"/>
<dbReference type="Pfam" id="PF11861">
    <property type="entry name" value="DUF3381"/>
    <property type="match status" value="1"/>
</dbReference>
<feature type="region of interest" description="Disordered" evidence="1">
    <location>
        <begin position="286"/>
        <end position="315"/>
    </location>
</feature>
<feature type="region of interest" description="Disordered" evidence="1">
    <location>
        <begin position="115"/>
        <end position="148"/>
    </location>
</feature>
<accession>A0A835HPR3</accession>
<evidence type="ECO:0000259" key="2">
    <source>
        <dbReference type="Pfam" id="PF11861"/>
    </source>
</evidence>
<feature type="region of interest" description="Disordered" evidence="1">
    <location>
        <begin position="244"/>
        <end position="273"/>
    </location>
</feature>
<dbReference type="Proteomes" id="UP000631114">
    <property type="component" value="Unassembled WGS sequence"/>
</dbReference>
<proteinExistence type="predicted"/>
<evidence type="ECO:0000256" key="1">
    <source>
        <dbReference type="SAM" id="MobiDB-lite"/>
    </source>
</evidence>
<organism evidence="3 4">
    <name type="scientific">Coptis chinensis</name>
    <dbReference type="NCBI Taxonomy" id="261450"/>
    <lineage>
        <taxon>Eukaryota</taxon>
        <taxon>Viridiplantae</taxon>
        <taxon>Streptophyta</taxon>
        <taxon>Embryophyta</taxon>
        <taxon>Tracheophyta</taxon>
        <taxon>Spermatophyta</taxon>
        <taxon>Magnoliopsida</taxon>
        <taxon>Ranunculales</taxon>
        <taxon>Ranunculaceae</taxon>
        <taxon>Coptidoideae</taxon>
        <taxon>Coptis</taxon>
    </lineage>
</organism>
<dbReference type="InterPro" id="IPR012442">
    <property type="entry name" value="DUF1645_plant"/>
</dbReference>
<protein>
    <recommendedName>
        <fullName evidence="2">DUF3381 domain-containing protein</fullName>
    </recommendedName>
</protein>
<name>A0A835HPR3_9MAGN</name>
<feature type="compositionally biased region" description="Basic residues" evidence="1">
    <location>
        <begin position="288"/>
        <end position="308"/>
    </location>
</feature>
<dbReference type="PANTHER" id="PTHR33095">
    <property type="entry name" value="OS07G0619500 PROTEIN"/>
    <property type="match status" value="1"/>
</dbReference>
<dbReference type="OrthoDB" id="1287559at2759"/>
<dbReference type="PANTHER" id="PTHR33095:SF81">
    <property type="entry name" value="OS07G0619500 PROTEIN"/>
    <property type="match status" value="1"/>
</dbReference>
<evidence type="ECO:0000313" key="4">
    <source>
        <dbReference type="Proteomes" id="UP000631114"/>
    </source>
</evidence>
<gene>
    <name evidence="3" type="ORF">IFM89_026502</name>
</gene>
<dbReference type="Pfam" id="PF07816">
    <property type="entry name" value="DUF1645"/>
    <property type="match status" value="1"/>
</dbReference>
<feature type="compositionally biased region" description="Acidic residues" evidence="1">
    <location>
        <begin position="263"/>
        <end position="273"/>
    </location>
</feature>
<reference evidence="3 4" key="1">
    <citation type="submission" date="2020-10" db="EMBL/GenBank/DDBJ databases">
        <title>The Coptis chinensis genome and diversification of protoberbering-type alkaloids.</title>
        <authorList>
            <person name="Wang B."/>
            <person name="Shu S."/>
            <person name="Song C."/>
            <person name="Liu Y."/>
        </authorList>
    </citation>
    <scope>NUCLEOTIDE SEQUENCE [LARGE SCALE GENOMIC DNA]</scope>
    <source>
        <strain evidence="3">HL-2020</strain>
        <tissue evidence="3">Leaf</tissue>
    </source>
</reference>
<comment type="caution">
    <text evidence="3">The sequence shown here is derived from an EMBL/GenBank/DDBJ whole genome shotgun (WGS) entry which is preliminary data.</text>
</comment>
<feature type="compositionally biased region" description="Basic and acidic residues" evidence="1">
    <location>
        <begin position="138"/>
        <end position="148"/>
    </location>
</feature>
<keyword evidence="4" id="KW-1185">Reference proteome</keyword>
<dbReference type="EMBL" id="JADFTS010000006">
    <property type="protein sequence ID" value="KAF9602329.1"/>
    <property type="molecule type" value="Genomic_DNA"/>
</dbReference>
<feature type="region of interest" description="Disordered" evidence="1">
    <location>
        <begin position="345"/>
        <end position="384"/>
    </location>
</feature>
<feature type="domain" description="DUF3381" evidence="2">
    <location>
        <begin position="157"/>
        <end position="305"/>
    </location>
</feature>
<sequence>MEVIISVLPTDFNFDSACSTPFISAPASPKPFGELYFSAPTSPTRISAIYRDFNNISFVQRTSCDGSSLDWQEKIGTEPKSNDTHRCTNEDFAFDFSGQLDKTSLTADELFDGGKIRPLEIPSRSQTETQNNSPFPHRQKEERGRGRERVVDVLRGTKQKRNRDGYEDGNTASSKVCLASEFVWATNPLDIHGSNTSISFNDPACKPITDHSLTTEEVKMLCDDLPVLGKQDFKHLLKWRKQIRKASSPTELPTAKPVKEGDDKDDDKDEDDDKILNEIEELTYAMDHKKKREKKKLTKKQAKEKSHKATGMQIDALTDDYVDHELFSLSSIKGKKDLAAVDSVELNDEKGDNEGSDNEGTYEATALEEPSSDIDTDPKKPTNH</sequence>
<evidence type="ECO:0000313" key="3">
    <source>
        <dbReference type="EMBL" id="KAF9602329.1"/>
    </source>
</evidence>
<dbReference type="InterPro" id="IPR024576">
    <property type="entry name" value="rRNA_MeTfrase_Spb1_DUF3381"/>
</dbReference>